<gene>
    <name evidence="1" type="ORF">TNIN_190791</name>
</gene>
<keyword evidence="2" id="KW-1185">Reference proteome</keyword>
<comment type="caution">
    <text evidence="1">The sequence shown here is derived from an EMBL/GenBank/DDBJ whole genome shotgun (WGS) entry which is preliminary data.</text>
</comment>
<dbReference type="EMBL" id="BMAV01023224">
    <property type="protein sequence ID" value="GFY78812.1"/>
    <property type="molecule type" value="Genomic_DNA"/>
</dbReference>
<evidence type="ECO:0000313" key="1">
    <source>
        <dbReference type="EMBL" id="GFY78812.1"/>
    </source>
</evidence>
<evidence type="ECO:0000313" key="2">
    <source>
        <dbReference type="Proteomes" id="UP000886998"/>
    </source>
</evidence>
<dbReference type="AlphaFoldDB" id="A0A8X6YY09"/>
<protein>
    <submittedName>
        <fullName evidence="1">Uncharacterized protein</fullName>
    </submittedName>
</protein>
<accession>A0A8X6YY09</accession>
<sequence>MWKGILRRRKRTCRFWTESSALIGRKGLLVREPVLHKVRSEREEGQAEFVFTPKECIAKTGFWFLFPESKTFPLSFHLAAECLPVDRRITRFVRKSAIWRSLIQSGLKFNNDNNEKKYNFCIKLT</sequence>
<name>A0A8X6YY09_9ARAC</name>
<reference evidence="1" key="1">
    <citation type="submission" date="2020-08" db="EMBL/GenBank/DDBJ databases">
        <title>Multicomponent nature underlies the extraordinary mechanical properties of spider dragline silk.</title>
        <authorList>
            <person name="Kono N."/>
            <person name="Nakamura H."/>
            <person name="Mori M."/>
            <person name="Yoshida Y."/>
            <person name="Ohtoshi R."/>
            <person name="Malay A.D."/>
            <person name="Moran D.A.P."/>
            <person name="Tomita M."/>
            <person name="Numata K."/>
            <person name="Arakawa K."/>
        </authorList>
    </citation>
    <scope>NUCLEOTIDE SEQUENCE</scope>
</reference>
<proteinExistence type="predicted"/>
<dbReference type="Proteomes" id="UP000886998">
    <property type="component" value="Unassembled WGS sequence"/>
</dbReference>
<organism evidence="1 2">
    <name type="scientific">Trichonephila inaurata madagascariensis</name>
    <dbReference type="NCBI Taxonomy" id="2747483"/>
    <lineage>
        <taxon>Eukaryota</taxon>
        <taxon>Metazoa</taxon>
        <taxon>Ecdysozoa</taxon>
        <taxon>Arthropoda</taxon>
        <taxon>Chelicerata</taxon>
        <taxon>Arachnida</taxon>
        <taxon>Araneae</taxon>
        <taxon>Araneomorphae</taxon>
        <taxon>Entelegynae</taxon>
        <taxon>Araneoidea</taxon>
        <taxon>Nephilidae</taxon>
        <taxon>Trichonephila</taxon>
        <taxon>Trichonephila inaurata</taxon>
    </lineage>
</organism>